<organism evidence="1 2">
    <name type="scientific">Paenibacillus cremeus</name>
    <dbReference type="NCBI Taxonomy" id="2163881"/>
    <lineage>
        <taxon>Bacteria</taxon>
        <taxon>Bacillati</taxon>
        <taxon>Bacillota</taxon>
        <taxon>Bacilli</taxon>
        <taxon>Bacillales</taxon>
        <taxon>Paenibacillaceae</taxon>
        <taxon>Paenibacillus</taxon>
    </lineage>
</organism>
<evidence type="ECO:0000313" key="2">
    <source>
        <dbReference type="Proteomes" id="UP000317036"/>
    </source>
</evidence>
<reference evidence="1 2" key="1">
    <citation type="submission" date="2019-07" db="EMBL/GenBank/DDBJ databases">
        <authorList>
            <person name="Kim J."/>
        </authorList>
    </citation>
    <scope>NUCLEOTIDE SEQUENCE [LARGE SCALE GENOMIC DNA]</scope>
    <source>
        <strain evidence="1 2">JC52</strain>
    </source>
</reference>
<dbReference type="Proteomes" id="UP000317036">
    <property type="component" value="Unassembled WGS sequence"/>
</dbReference>
<gene>
    <name evidence="1" type="ORF">FPZ49_12330</name>
</gene>
<dbReference type="AlphaFoldDB" id="A0A559KBM1"/>
<accession>A0A559KBM1</accession>
<sequence length="179" mass="20227">MATPKKNVRIQLSPPQNIYFSKVLNSVGNDPLVQVEPLQQVNNEYLMTIRVSGDQKASAIATLMVLNKKIGNIQIRVQVRNQRGQLINPIRRTLTAAEIAALFRTAFRTNRLFNNVVVRSTRPVRGVFPVFRARVVQFFADNLADLNRNLNFVAFAVFRDVLRNSISSTAILFSTAQKK</sequence>
<comment type="caution">
    <text evidence="1">The sequence shown here is derived from an EMBL/GenBank/DDBJ whole genome shotgun (WGS) entry which is preliminary data.</text>
</comment>
<dbReference type="RefSeq" id="WP_144847038.1">
    <property type="nucleotide sequence ID" value="NZ_VNJI01000013.1"/>
</dbReference>
<proteinExistence type="predicted"/>
<keyword evidence="2" id="KW-1185">Reference proteome</keyword>
<protein>
    <submittedName>
        <fullName evidence="1">Uncharacterized protein</fullName>
    </submittedName>
</protein>
<name>A0A559KBM1_9BACL</name>
<evidence type="ECO:0000313" key="1">
    <source>
        <dbReference type="EMBL" id="TVY09527.1"/>
    </source>
</evidence>
<dbReference type="OrthoDB" id="2591282at2"/>
<dbReference type="EMBL" id="VNJI01000013">
    <property type="protein sequence ID" value="TVY09527.1"/>
    <property type="molecule type" value="Genomic_DNA"/>
</dbReference>